<dbReference type="VEuPathDB" id="FungiDB:BON22_0856"/>
<dbReference type="GO" id="GO:0006364">
    <property type="term" value="P:rRNA processing"/>
    <property type="evidence" value="ECO:0007669"/>
    <property type="project" value="InterPro"/>
</dbReference>
<protein>
    <submittedName>
        <fullName evidence="2">CYFA0S20e00628g1_1</fullName>
    </submittedName>
    <submittedName>
        <fullName evidence="3">Ribonucleases P/MRP protein subunit POP3</fullName>
    </submittedName>
</protein>
<dbReference type="PANTHER" id="PTHR28272:SF1">
    <property type="entry name" value="RIBONUCLEASES P_MRP PROTEIN SUBUNIT POP3"/>
    <property type="match status" value="1"/>
</dbReference>
<organism evidence="2">
    <name type="scientific">Cyberlindnera fabianii</name>
    <name type="common">Yeast</name>
    <name type="synonym">Hansenula fabianii</name>
    <dbReference type="NCBI Taxonomy" id="36022"/>
    <lineage>
        <taxon>Eukaryota</taxon>
        <taxon>Fungi</taxon>
        <taxon>Dikarya</taxon>
        <taxon>Ascomycota</taxon>
        <taxon>Saccharomycotina</taxon>
        <taxon>Saccharomycetes</taxon>
        <taxon>Phaffomycetales</taxon>
        <taxon>Phaffomycetaceae</taxon>
        <taxon>Cyberlindnera</taxon>
    </lineage>
</organism>
<reference evidence="2" key="1">
    <citation type="journal article" date="2014" name="Genome Announc.">
        <title>Genome sequence of the yeast Cyberlindnera fabianii (Hansenula fabianii).</title>
        <authorList>
            <person name="Freel K.C."/>
            <person name="Sarilar V."/>
            <person name="Neuveglise C."/>
            <person name="Devillers H."/>
            <person name="Friedrich A."/>
            <person name="Schacherer J."/>
        </authorList>
    </citation>
    <scope>NUCLEOTIDE SEQUENCE</scope>
    <source>
        <strain evidence="2">YJS4271</strain>
    </source>
</reference>
<dbReference type="STRING" id="36022.A0A061BFS5"/>
<dbReference type="GO" id="GO:0005829">
    <property type="term" value="C:cytosol"/>
    <property type="evidence" value="ECO:0007669"/>
    <property type="project" value="TreeGrafter"/>
</dbReference>
<dbReference type="AlphaFoldDB" id="A0A061BFS5"/>
<dbReference type="GO" id="GO:0034965">
    <property type="term" value="P:intronic box C/D snoRNA processing"/>
    <property type="evidence" value="ECO:0007669"/>
    <property type="project" value="TreeGrafter"/>
</dbReference>
<dbReference type="EMBL" id="MPUK01000001">
    <property type="protein sequence ID" value="ONH70134.1"/>
    <property type="molecule type" value="Genomic_DNA"/>
</dbReference>
<dbReference type="GO" id="GO:0004526">
    <property type="term" value="F:ribonuclease P activity"/>
    <property type="evidence" value="ECO:0007669"/>
    <property type="project" value="TreeGrafter"/>
</dbReference>
<proteinExistence type="predicted"/>
<keyword evidence="4" id="KW-1185">Reference proteome</keyword>
<evidence type="ECO:0000256" key="1">
    <source>
        <dbReference type="SAM" id="MobiDB-lite"/>
    </source>
</evidence>
<dbReference type="GO" id="GO:0000172">
    <property type="term" value="C:ribonuclease MRP complex"/>
    <property type="evidence" value="ECO:0007669"/>
    <property type="project" value="TreeGrafter"/>
</dbReference>
<sequence length="231" mass="26073">MTSIVDVEKKRRTVFKPLLDNPFPQAEFPFIDSAIQSQILEFLLLQLQEIKKFNDLKTQKFTPNEPECLKHITLGFNSTVKVLEAQAKSKFKKTPLNTTPLKYVFVCKPDIEPPLITQQFPTLCYTSSTESNIVKLIALPRGSMSKIEEALGKPTGIIGMESFEGISSSFKDLLDDVPDVKVPWLENMSYQALNVKMLKTTAPIKGKVTKGKIEKKKKNKPKADQITKKKV</sequence>
<feature type="compositionally biased region" description="Basic and acidic residues" evidence="1">
    <location>
        <begin position="221"/>
        <end position="231"/>
    </location>
</feature>
<dbReference type="OrthoDB" id="20109at2759"/>
<dbReference type="GO" id="GO:0005655">
    <property type="term" value="C:nucleolar ribonuclease P complex"/>
    <property type="evidence" value="ECO:0007669"/>
    <property type="project" value="TreeGrafter"/>
</dbReference>
<feature type="region of interest" description="Disordered" evidence="1">
    <location>
        <begin position="209"/>
        <end position="231"/>
    </location>
</feature>
<evidence type="ECO:0000313" key="4">
    <source>
        <dbReference type="Proteomes" id="UP000189513"/>
    </source>
</evidence>
<dbReference type="InterPro" id="IPR013241">
    <property type="entry name" value="RNase_P_Pop3"/>
</dbReference>
<dbReference type="Pfam" id="PF08228">
    <property type="entry name" value="RNase_P_pop3"/>
    <property type="match status" value="1"/>
</dbReference>
<reference evidence="3" key="3">
    <citation type="submission" date="2017-01" db="EMBL/GenBank/DDBJ databases">
        <authorList>
            <person name="Mah S.A."/>
            <person name="Swanson W.J."/>
            <person name="Moy G.W."/>
            <person name="Vacquier V.D."/>
        </authorList>
    </citation>
    <scope>NUCLEOTIDE SEQUENCE [LARGE SCALE GENOMIC DNA]</scope>
    <source>
        <strain evidence="3">65</strain>
    </source>
</reference>
<gene>
    <name evidence="3" type="ORF">BON22_0856</name>
    <name evidence="2" type="ORF">CYFA0S_20e00628g</name>
</gene>
<feature type="compositionally biased region" description="Basic residues" evidence="1">
    <location>
        <begin position="209"/>
        <end position="220"/>
    </location>
</feature>
<dbReference type="GO" id="GO:0008033">
    <property type="term" value="P:tRNA processing"/>
    <property type="evidence" value="ECO:0007669"/>
    <property type="project" value="InterPro"/>
</dbReference>
<dbReference type="EMBL" id="LK052905">
    <property type="protein sequence ID" value="CDR45827.1"/>
    <property type="molecule type" value="Genomic_DNA"/>
</dbReference>
<dbReference type="PANTHER" id="PTHR28272">
    <property type="entry name" value="RIBONUCLEASES P/MRP PROTEIN SUBUNIT POP3"/>
    <property type="match status" value="1"/>
</dbReference>
<dbReference type="OMA" id="QWPFIEP"/>
<evidence type="ECO:0000313" key="2">
    <source>
        <dbReference type="EMBL" id="CDR45827.1"/>
    </source>
</evidence>
<reference evidence="4" key="2">
    <citation type="journal article" date="2017" name="Genome Announc.">
        <title>Genome sequences of Cyberlindnera fabianii 65, Pichia kudriavzevii 129, and Saccharomyces cerevisiae 131 isolated from fermented masau fruits in Zimbabwe.</title>
        <authorList>
            <person name="van Rijswijck I.M.H."/>
            <person name="Derks M.F.L."/>
            <person name="Abee T."/>
            <person name="de Ridder D."/>
            <person name="Smid E.J."/>
        </authorList>
    </citation>
    <scope>NUCLEOTIDE SEQUENCE [LARGE SCALE GENOMIC DNA]</scope>
    <source>
        <strain evidence="4">65</strain>
    </source>
</reference>
<accession>A0A061BFS5</accession>
<name>A0A061BFS5_CYBFA</name>
<dbReference type="GO" id="GO:0000171">
    <property type="term" value="F:ribonuclease MRP activity"/>
    <property type="evidence" value="ECO:0007669"/>
    <property type="project" value="TreeGrafter"/>
</dbReference>
<evidence type="ECO:0000313" key="3">
    <source>
        <dbReference type="EMBL" id="ONH70134.1"/>
    </source>
</evidence>
<dbReference type="Proteomes" id="UP000189513">
    <property type="component" value="Unassembled WGS sequence"/>
</dbReference>